<comment type="caution">
    <text evidence="1">The sequence shown here is derived from an EMBL/GenBank/DDBJ whole genome shotgun (WGS) entry which is preliminary data.</text>
</comment>
<sequence length="296" mass="32281">MPTYRVFGLTIDSQIAIPSLAEAPGKADAQVTFEYAPDEVAFGNWENALRDDRVFDMQLDGIRYLVAEGNRIDITAPRGIDMGLVTGWLTGQVLGTLLVQRGRLALHANAVVLPNGKGLAAFAGPSGAGKSTLAAMLERRGYDMFCDDLLAIDGASGTPMVDRGVPRIKLWRETLDHLGISAADLDPVIARADKYQMPLSVNPAAPERLPLRRIYLLEQSATGPAIDRVRGAEAGALVVDNAYRWAAASLWHGGDDWGFERCLDLARTCEVYRFSRLFDFGRAEDALVLLEQHLAQ</sequence>
<gene>
    <name evidence="1" type="ORF">KTQ36_00330</name>
</gene>
<evidence type="ECO:0008006" key="3">
    <source>
        <dbReference type="Google" id="ProtNLM"/>
    </source>
</evidence>
<proteinExistence type="predicted"/>
<evidence type="ECO:0000313" key="2">
    <source>
        <dbReference type="Proteomes" id="UP000698028"/>
    </source>
</evidence>
<keyword evidence="2" id="KW-1185">Reference proteome</keyword>
<organism evidence="1 2">
    <name type="scientific">Sphingomicrobium clamense</name>
    <dbReference type="NCBI Taxonomy" id="2851013"/>
    <lineage>
        <taxon>Bacteria</taxon>
        <taxon>Pseudomonadati</taxon>
        <taxon>Pseudomonadota</taxon>
        <taxon>Alphaproteobacteria</taxon>
        <taxon>Sphingomonadales</taxon>
        <taxon>Sphingomonadaceae</taxon>
        <taxon>Sphingomicrobium</taxon>
    </lineage>
</organism>
<reference evidence="1 2" key="1">
    <citation type="submission" date="2021-07" db="EMBL/GenBank/DDBJ databases">
        <title>The draft genome sequence of Sphingomicrobium sp. B8.</title>
        <authorList>
            <person name="Mu L."/>
        </authorList>
    </citation>
    <scope>NUCLEOTIDE SEQUENCE [LARGE SCALE GENOMIC DNA]</scope>
    <source>
        <strain evidence="1 2">B8</strain>
    </source>
</reference>
<name>A0ABS6V2F1_9SPHN</name>
<evidence type="ECO:0000313" key="1">
    <source>
        <dbReference type="EMBL" id="MBW0143743.1"/>
    </source>
</evidence>
<dbReference type="RefSeq" id="WP_218631810.1">
    <property type="nucleotide sequence ID" value="NZ_JAHVAH010000001.1"/>
</dbReference>
<accession>A0ABS6V2F1</accession>
<dbReference type="EMBL" id="JAHVAH010000001">
    <property type="protein sequence ID" value="MBW0143743.1"/>
    <property type="molecule type" value="Genomic_DNA"/>
</dbReference>
<protein>
    <recommendedName>
        <fullName evidence="3">Hpr(Ser) kinase/phosphatase</fullName>
    </recommendedName>
</protein>
<dbReference type="Proteomes" id="UP000698028">
    <property type="component" value="Unassembled WGS sequence"/>
</dbReference>